<dbReference type="GO" id="GO:0007234">
    <property type="term" value="P:osmosensory signaling via phosphorelay pathway"/>
    <property type="evidence" value="ECO:0007669"/>
    <property type="project" value="TreeGrafter"/>
</dbReference>
<dbReference type="EMBL" id="CP007775">
    <property type="protein sequence ID" value="AJD01764.1"/>
    <property type="molecule type" value="Genomic_DNA"/>
</dbReference>
<comment type="catalytic activity">
    <reaction evidence="1">
        <text>ATP + protein L-histidine = ADP + protein N-phospho-L-histidine.</text>
        <dbReference type="EC" id="2.7.13.3"/>
    </reaction>
</comment>
<dbReference type="Pfam" id="PF00512">
    <property type="entry name" value="HisKA"/>
    <property type="match status" value="1"/>
</dbReference>
<accession>A0A0A8HV73</accession>
<dbReference type="GO" id="GO:0030295">
    <property type="term" value="F:protein kinase activator activity"/>
    <property type="evidence" value="ECO:0007669"/>
    <property type="project" value="TreeGrafter"/>
</dbReference>
<dbReference type="InterPro" id="IPR036097">
    <property type="entry name" value="HisK_dim/P_sf"/>
</dbReference>
<keyword evidence="5 10" id="KW-0418">Kinase</keyword>
<keyword evidence="8" id="KW-0472">Membrane</keyword>
<evidence type="ECO:0000256" key="5">
    <source>
        <dbReference type="ARBA" id="ARBA00022777"/>
    </source>
</evidence>
<evidence type="ECO:0000259" key="9">
    <source>
        <dbReference type="PROSITE" id="PS50109"/>
    </source>
</evidence>
<feature type="transmembrane region" description="Helical" evidence="8">
    <location>
        <begin position="137"/>
        <end position="163"/>
    </location>
</feature>
<name>A0A0A8HV73_CAMLA</name>
<dbReference type="Proteomes" id="UP000031130">
    <property type="component" value="Chromosome"/>
</dbReference>
<evidence type="ECO:0000313" key="11">
    <source>
        <dbReference type="Proteomes" id="UP000031130"/>
    </source>
</evidence>
<dbReference type="HOGENOM" id="CLU_000445_89_2_7"/>
<evidence type="ECO:0000256" key="8">
    <source>
        <dbReference type="SAM" id="Phobius"/>
    </source>
</evidence>
<evidence type="ECO:0000256" key="2">
    <source>
        <dbReference type="ARBA" id="ARBA00012438"/>
    </source>
</evidence>
<feature type="transmembrane region" description="Helical" evidence="8">
    <location>
        <begin position="7"/>
        <end position="26"/>
    </location>
</feature>
<evidence type="ECO:0000256" key="7">
    <source>
        <dbReference type="ARBA" id="ARBA00023012"/>
    </source>
</evidence>
<evidence type="ECO:0000256" key="6">
    <source>
        <dbReference type="ARBA" id="ARBA00022840"/>
    </source>
</evidence>
<organism evidence="10 11">
    <name type="scientific">Campylobacter lari NCTC 11845</name>
    <dbReference type="NCBI Taxonomy" id="1388749"/>
    <lineage>
        <taxon>Bacteria</taxon>
        <taxon>Pseudomonadati</taxon>
        <taxon>Campylobacterota</taxon>
        <taxon>Epsilonproteobacteria</taxon>
        <taxon>Campylobacterales</taxon>
        <taxon>Campylobacteraceae</taxon>
        <taxon>Campylobacter</taxon>
    </lineage>
</organism>
<dbReference type="InterPro" id="IPR003661">
    <property type="entry name" value="HisK_dim/P_dom"/>
</dbReference>
<dbReference type="GO" id="GO:0005524">
    <property type="term" value="F:ATP binding"/>
    <property type="evidence" value="ECO:0007669"/>
    <property type="project" value="UniProtKB-KW"/>
</dbReference>
<sequence length="429" mass="50938">MLKIKTFFLFTLGFFCIAFFILFYFFNENYINTTVKNTYEQKLKTLNDILQFQLLDTLNSNNIEQFAQNTRADFIIKQNDDIFSSLKDYSYFLNHFKSNFTHDFYKQKEIYFKAYTYKNYQYIIIVYPKMHSLVQNFWIKNIIIFSFFLLVLVMFYFVVFNFFKNYFQELLLFIKSIKSNTNFILKYNFVYELKNLNLRLLKIKKLLIKQELKNKKQAKKIQTKNTQLSNVISTISHELKNPISVIDLSLQSLKEANDENMKLFLLEKIHKQSVKINQLTHKLNFVFNLNFNSLNLEKFDLCALSKNLLESFRDDRLKIQGQISFIKADKFLIEQVIINLIDNALKYSKKEVLIIVENQNFTIIDQGVGIEEKHLKFITKKFYKANSTQNNSFGLGLFLVKKILTLHKSSLKIQSSPQKGSVFSFGINL</sequence>
<proteinExistence type="predicted"/>
<dbReference type="Pfam" id="PF02518">
    <property type="entry name" value="HATPase_c"/>
    <property type="match status" value="1"/>
</dbReference>
<dbReference type="AlphaFoldDB" id="A0A0A8HV73"/>
<dbReference type="Gene3D" id="3.30.565.10">
    <property type="entry name" value="Histidine kinase-like ATPase, C-terminal domain"/>
    <property type="match status" value="1"/>
</dbReference>
<dbReference type="PANTHER" id="PTHR42878:SF7">
    <property type="entry name" value="SENSOR HISTIDINE KINASE GLRK"/>
    <property type="match status" value="1"/>
</dbReference>
<dbReference type="KEGG" id="cln:UPTC3659_0920"/>
<dbReference type="PANTHER" id="PTHR42878">
    <property type="entry name" value="TWO-COMPONENT HISTIDINE KINASE"/>
    <property type="match status" value="1"/>
</dbReference>
<evidence type="ECO:0000313" key="10">
    <source>
        <dbReference type="EMBL" id="AJD01764.1"/>
    </source>
</evidence>
<evidence type="ECO:0000256" key="3">
    <source>
        <dbReference type="ARBA" id="ARBA00022679"/>
    </source>
</evidence>
<keyword evidence="4" id="KW-0547">Nucleotide-binding</keyword>
<dbReference type="InterPro" id="IPR050351">
    <property type="entry name" value="BphY/WalK/GraS-like"/>
</dbReference>
<feature type="domain" description="Histidine kinase" evidence="9">
    <location>
        <begin position="234"/>
        <end position="429"/>
    </location>
</feature>
<dbReference type="CDD" id="cd00082">
    <property type="entry name" value="HisKA"/>
    <property type="match status" value="1"/>
</dbReference>
<dbReference type="SMART" id="SM00388">
    <property type="entry name" value="HisKA"/>
    <property type="match status" value="1"/>
</dbReference>
<protein>
    <recommendedName>
        <fullName evidence="2">histidine kinase</fullName>
        <ecNumber evidence="2">2.7.13.3</ecNumber>
    </recommendedName>
</protein>
<dbReference type="SUPFAM" id="SSF55874">
    <property type="entry name" value="ATPase domain of HSP90 chaperone/DNA topoisomerase II/histidine kinase"/>
    <property type="match status" value="1"/>
</dbReference>
<dbReference type="OrthoDB" id="5377414at2"/>
<keyword evidence="6" id="KW-0067">ATP-binding</keyword>
<keyword evidence="7" id="KW-0902">Two-component regulatory system</keyword>
<dbReference type="InterPro" id="IPR003594">
    <property type="entry name" value="HATPase_dom"/>
</dbReference>
<evidence type="ECO:0000256" key="1">
    <source>
        <dbReference type="ARBA" id="ARBA00000085"/>
    </source>
</evidence>
<dbReference type="Gene3D" id="1.10.287.130">
    <property type="match status" value="1"/>
</dbReference>
<keyword evidence="8" id="KW-0812">Transmembrane</keyword>
<keyword evidence="3" id="KW-0808">Transferase</keyword>
<dbReference type="GO" id="GO:0000156">
    <property type="term" value="F:phosphorelay response regulator activity"/>
    <property type="evidence" value="ECO:0007669"/>
    <property type="project" value="TreeGrafter"/>
</dbReference>
<dbReference type="InterPro" id="IPR005467">
    <property type="entry name" value="His_kinase_dom"/>
</dbReference>
<evidence type="ECO:0000256" key="4">
    <source>
        <dbReference type="ARBA" id="ARBA00022741"/>
    </source>
</evidence>
<dbReference type="SMART" id="SM00387">
    <property type="entry name" value="HATPase_c"/>
    <property type="match status" value="1"/>
</dbReference>
<dbReference type="SUPFAM" id="SSF47384">
    <property type="entry name" value="Homodimeric domain of signal transducing histidine kinase"/>
    <property type="match status" value="1"/>
</dbReference>
<dbReference type="PROSITE" id="PS50109">
    <property type="entry name" value="HIS_KIN"/>
    <property type="match status" value="1"/>
</dbReference>
<dbReference type="GO" id="GO:0000155">
    <property type="term" value="F:phosphorelay sensor kinase activity"/>
    <property type="evidence" value="ECO:0007669"/>
    <property type="project" value="InterPro"/>
</dbReference>
<dbReference type="EC" id="2.7.13.3" evidence="2"/>
<keyword evidence="8" id="KW-1133">Transmembrane helix</keyword>
<reference evidence="10 11" key="1">
    <citation type="journal article" date="2014" name="Genome Biol. Evol.">
        <title>Comparative Genomics of the Campylobacter lari Group.</title>
        <authorList>
            <person name="Miller W.G."/>
            <person name="Yee E."/>
            <person name="Chapman M.H."/>
            <person name="Smith T.P."/>
            <person name="Bono J.L."/>
            <person name="Huynh S."/>
            <person name="Parker C.T."/>
            <person name="Vandamme P."/>
            <person name="Luong K."/>
            <person name="Korlach J."/>
        </authorList>
    </citation>
    <scope>NUCLEOTIDE SEQUENCE [LARGE SCALE GENOMIC DNA]</scope>
    <source>
        <strain evidence="11">RM3659</strain>
    </source>
</reference>
<dbReference type="CDD" id="cd00075">
    <property type="entry name" value="HATPase"/>
    <property type="match status" value="1"/>
</dbReference>
<gene>
    <name evidence="10" type="primary">phosS</name>
    <name evidence="10" type="ORF">UPTC3659_0920</name>
</gene>
<dbReference type="InterPro" id="IPR036890">
    <property type="entry name" value="HATPase_C_sf"/>
</dbReference>